<organism evidence="7 8">
    <name type="scientific">Undibacterium rivi</name>
    <dbReference type="NCBI Taxonomy" id="2828729"/>
    <lineage>
        <taxon>Bacteria</taxon>
        <taxon>Pseudomonadati</taxon>
        <taxon>Pseudomonadota</taxon>
        <taxon>Betaproteobacteria</taxon>
        <taxon>Burkholderiales</taxon>
        <taxon>Oxalobacteraceae</taxon>
        <taxon>Undibacterium</taxon>
    </lineage>
</organism>
<dbReference type="PANTHER" id="PTHR42852">
    <property type="entry name" value="THIOL:DISULFIDE INTERCHANGE PROTEIN DSBE"/>
    <property type="match status" value="1"/>
</dbReference>
<reference evidence="7 8" key="1">
    <citation type="submission" date="2021-04" db="EMBL/GenBank/DDBJ databases">
        <title>novel species isolated from subtropical streams in China.</title>
        <authorList>
            <person name="Lu H."/>
        </authorList>
    </citation>
    <scope>NUCLEOTIDE SEQUENCE [LARGE SCALE GENOMIC DNA]</scope>
    <source>
        <strain evidence="7 8">FT147W</strain>
    </source>
</reference>
<dbReference type="CDD" id="cd02966">
    <property type="entry name" value="TlpA_like_family"/>
    <property type="match status" value="1"/>
</dbReference>
<dbReference type="Proteomes" id="UP000682982">
    <property type="component" value="Unassembled WGS sequence"/>
</dbReference>
<evidence type="ECO:0000256" key="5">
    <source>
        <dbReference type="SAM" id="SignalP"/>
    </source>
</evidence>
<comment type="caution">
    <text evidence="7">The sequence shown here is derived from an EMBL/GenBank/DDBJ whole genome shotgun (WGS) entry which is preliminary data.</text>
</comment>
<dbReference type="EMBL" id="JAGSPK010000001">
    <property type="protein sequence ID" value="MBR7791653.1"/>
    <property type="molecule type" value="Genomic_DNA"/>
</dbReference>
<feature type="signal peptide" evidence="5">
    <location>
        <begin position="1"/>
        <end position="23"/>
    </location>
</feature>
<dbReference type="InterPro" id="IPR013766">
    <property type="entry name" value="Thioredoxin_domain"/>
</dbReference>
<sequence length="180" mass="19557">MNKRFISLALLCGSLFGALGIYAGNLKTTPDSPQSDAVKQLMAKTLPDSNGKQQALAQWNQRLLVVNFWATWCAPCVQEMPELSELQQELKGKPVQILGLGIDSPTNISEFAKKLNVSYPLYVAGLDGSELSRQLGNKAGGLPFTVLISADGKVLKSYLGRLKMNELRADIAKFSAEKAK</sequence>
<evidence type="ECO:0000313" key="8">
    <source>
        <dbReference type="Proteomes" id="UP000682982"/>
    </source>
</evidence>
<feature type="domain" description="Thioredoxin" evidence="6">
    <location>
        <begin position="35"/>
        <end position="176"/>
    </location>
</feature>
<evidence type="ECO:0000256" key="2">
    <source>
        <dbReference type="ARBA" id="ARBA00022748"/>
    </source>
</evidence>
<keyword evidence="8" id="KW-1185">Reference proteome</keyword>
<evidence type="ECO:0000256" key="4">
    <source>
        <dbReference type="ARBA" id="ARBA00023284"/>
    </source>
</evidence>
<dbReference type="PANTHER" id="PTHR42852:SF6">
    <property type="entry name" value="THIOL:DISULFIDE INTERCHANGE PROTEIN DSBE"/>
    <property type="match status" value="1"/>
</dbReference>
<dbReference type="SUPFAM" id="SSF52833">
    <property type="entry name" value="Thioredoxin-like"/>
    <property type="match status" value="1"/>
</dbReference>
<evidence type="ECO:0000256" key="1">
    <source>
        <dbReference type="ARBA" id="ARBA00004196"/>
    </source>
</evidence>
<dbReference type="InterPro" id="IPR036249">
    <property type="entry name" value="Thioredoxin-like_sf"/>
</dbReference>
<keyword evidence="3" id="KW-1015">Disulfide bond</keyword>
<keyword evidence="4" id="KW-0676">Redox-active center</keyword>
<keyword evidence="2" id="KW-0201">Cytochrome c-type biogenesis</keyword>
<proteinExistence type="predicted"/>
<gene>
    <name evidence="7" type="ORF">KDM87_03525</name>
</gene>
<dbReference type="Pfam" id="PF08534">
    <property type="entry name" value="Redoxin"/>
    <property type="match status" value="1"/>
</dbReference>
<dbReference type="InterPro" id="IPR050553">
    <property type="entry name" value="Thioredoxin_ResA/DsbE_sf"/>
</dbReference>
<name>A0ABS5GZ03_9BURK</name>
<evidence type="ECO:0000313" key="7">
    <source>
        <dbReference type="EMBL" id="MBR7791653.1"/>
    </source>
</evidence>
<dbReference type="PROSITE" id="PS00194">
    <property type="entry name" value="THIOREDOXIN_1"/>
    <property type="match status" value="1"/>
</dbReference>
<dbReference type="InterPro" id="IPR017937">
    <property type="entry name" value="Thioredoxin_CS"/>
</dbReference>
<evidence type="ECO:0000256" key="3">
    <source>
        <dbReference type="ARBA" id="ARBA00023157"/>
    </source>
</evidence>
<comment type="subcellular location">
    <subcellularLocation>
        <location evidence="1">Cell envelope</location>
    </subcellularLocation>
</comment>
<keyword evidence="5" id="KW-0732">Signal</keyword>
<dbReference type="RefSeq" id="WP_212677758.1">
    <property type="nucleotide sequence ID" value="NZ_JAGSPK010000001.1"/>
</dbReference>
<dbReference type="Gene3D" id="3.40.30.10">
    <property type="entry name" value="Glutaredoxin"/>
    <property type="match status" value="1"/>
</dbReference>
<protein>
    <submittedName>
        <fullName evidence="7">TlpA family protein disulfide reductase</fullName>
    </submittedName>
</protein>
<evidence type="ECO:0000259" key="6">
    <source>
        <dbReference type="PROSITE" id="PS51352"/>
    </source>
</evidence>
<accession>A0ABS5GZ03</accession>
<feature type="chain" id="PRO_5047053805" evidence="5">
    <location>
        <begin position="24"/>
        <end position="180"/>
    </location>
</feature>
<dbReference type="InterPro" id="IPR013740">
    <property type="entry name" value="Redoxin"/>
</dbReference>
<dbReference type="PROSITE" id="PS51352">
    <property type="entry name" value="THIOREDOXIN_2"/>
    <property type="match status" value="1"/>
</dbReference>